<keyword evidence="6" id="KW-0547">Nucleotide-binding</keyword>
<comment type="similarity">
    <text evidence="9">Belongs to the MntA antitoxin family.</text>
</comment>
<dbReference type="InterPro" id="IPR001387">
    <property type="entry name" value="Cro/C1-type_HTH"/>
</dbReference>
<dbReference type="Pfam" id="PF01909">
    <property type="entry name" value="NTP_transf_2"/>
    <property type="match status" value="1"/>
</dbReference>
<dbReference type="InterPro" id="IPR043519">
    <property type="entry name" value="NT_sf"/>
</dbReference>
<gene>
    <name evidence="12" type="ORF">HD594_003014</name>
</gene>
<dbReference type="Pfam" id="PF01381">
    <property type="entry name" value="HTH_3"/>
    <property type="match status" value="1"/>
</dbReference>
<dbReference type="InterPro" id="IPR002934">
    <property type="entry name" value="Polymerase_NTP_transf_dom"/>
</dbReference>
<dbReference type="SMART" id="SM00530">
    <property type="entry name" value="HTH_XRE"/>
    <property type="match status" value="1"/>
</dbReference>
<dbReference type="InterPro" id="IPR052038">
    <property type="entry name" value="Type-VII_TA_antitoxin"/>
</dbReference>
<dbReference type="CDD" id="cd05403">
    <property type="entry name" value="NT_KNTase_like"/>
    <property type="match status" value="1"/>
</dbReference>
<evidence type="ECO:0000313" key="13">
    <source>
        <dbReference type="Proteomes" id="UP000537775"/>
    </source>
</evidence>
<keyword evidence="7" id="KW-0067">ATP-binding</keyword>
<evidence type="ECO:0000259" key="11">
    <source>
        <dbReference type="PROSITE" id="PS50943"/>
    </source>
</evidence>
<accession>A0A7X0KVX3</accession>
<feature type="domain" description="HTH cro/C1-type" evidence="11">
    <location>
        <begin position="9"/>
        <end position="64"/>
    </location>
</feature>
<proteinExistence type="inferred from homology"/>
<evidence type="ECO:0000256" key="10">
    <source>
        <dbReference type="SAM" id="MobiDB-lite"/>
    </source>
</evidence>
<organism evidence="12 13">
    <name type="scientific">Microbacterium thalassium</name>
    <dbReference type="NCBI Taxonomy" id="362649"/>
    <lineage>
        <taxon>Bacteria</taxon>
        <taxon>Bacillati</taxon>
        <taxon>Actinomycetota</taxon>
        <taxon>Actinomycetes</taxon>
        <taxon>Micrococcales</taxon>
        <taxon>Microbacteriaceae</taxon>
        <taxon>Microbacterium</taxon>
    </lineage>
</organism>
<dbReference type="GO" id="GO:0046872">
    <property type="term" value="F:metal ion binding"/>
    <property type="evidence" value="ECO:0007669"/>
    <property type="project" value="UniProtKB-KW"/>
</dbReference>
<comment type="caution">
    <text evidence="12">The sequence shown here is derived from an EMBL/GenBank/DDBJ whole genome shotgun (WGS) entry which is preliminary data.</text>
</comment>
<evidence type="ECO:0000256" key="2">
    <source>
        <dbReference type="ARBA" id="ARBA00022649"/>
    </source>
</evidence>
<dbReference type="GO" id="GO:0016779">
    <property type="term" value="F:nucleotidyltransferase activity"/>
    <property type="evidence" value="ECO:0007669"/>
    <property type="project" value="UniProtKB-KW"/>
</dbReference>
<keyword evidence="3 12" id="KW-0808">Transferase</keyword>
<dbReference type="Proteomes" id="UP000537775">
    <property type="component" value="Unassembled WGS sequence"/>
</dbReference>
<dbReference type="PANTHER" id="PTHR33571">
    <property type="entry name" value="SSL8005 PROTEIN"/>
    <property type="match status" value="1"/>
</dbReference>
<dbReference type="Gene3D" id="3.30.460.10">
    <property type="entry name" value="Beta Polymerase, domain 2"/>
    <property type="match status" value="1"/>
</dbReference>
<dbReference type="RefSeq" id="WP_184751744.1">
    <property type="nucleotide sequence ID" value="NZ_BAAAJR010000001.1"/>
</dbReference>
<dbReference type="SUPFAM" id="SSF81301">
    <property type="entry name" value="Nucleotidyltransferase"/>
    <property type="match status" value="1"/>
</dbReference>
<dbReference type="GO" id="GO:0005524">
    <property type="term" value="F:ATP binding"/>
    <property type="evidence" value="ECO:0007669"/>
    <property type="project" value="UniProtKB-KW"/>
</dbReference>
<dbReference type="CDD" id="cd00093">
    <property type="entry name" value="HTH_XRE"/>
    <property type="match status" value="1"/>
</dbReference>
<evidence type="ECO:0000256" key="1">
    <source>
        <dbReference type="ARBA" id="ARBA00001946"/>
    </source>
</evidence>
<evidence type="ECO:0000256" key="7">
    <source>
        <dbReference type="ARBA" id="ARBA00022840"/>
    </source>
</evidence>
<dbReference type="SUPFAM" id="SSF47413">
    <property type="entry name" value="lambda repressor-like DNA-binding domains"/>
    <property type="match status" value="1"/>
</dbReference>
<evidence type="ECO:0000256" key="9">
    <source>
        <dbReference type="ARBA" id="ARBA00038276"/>
    </source>
</evidence>
<dbReference type="Gene3D" id="1.10.260.40">
    <property type="entry name" value="lambda repressor-like DNA-binding domains"/>
    <property type="match status" value="1"/>
</dbReference>
<evidence type="ECO:0000256" key="5">
    <source>
        <dbReference type="ARBA" id="ARBA00022723"/>
    </source>
</evidence>
<evidence type="ECO:0000256" key="4">
    <source>
        <dbReference type="ARBA" id="ARBA00022695"/>
    </source>
</evidence>
<dbReference type="GO" id="GO:0003677">
    <property type="term" value="F:DNA binding"/>
    <property type="evidence" value="ECO:0007669"/>
    <property type="project" value="InterPro"/>
</dbReference>
<dbReference type="PANTHER" id="PTHR33571:SF12">
    <property type="entry name" value="BSL3053 PROTEIN"/>
    <property type="match status" value="1"/>
</dbReference>
<reference evidence="12 13" key="1">
    <citation type="submission" date="2020-08" db="EMBL/GenBank/DDBJ databases">
        <title>Sequencing the genomes of 1000 actinobacteria strains.</title>
        <authorList>
            <person name="Klenk H.-P."/>
        </authorList>
    </citation>
    <scope>NUCLEOTIDE SEQUENCE [LARGE SCALE GENOMIC DNA]</scope>
    <source>
        <strain evidence="12 13">DSM 12511</strain>
    </source>
</reference>
<keyword evidence="8" id="KW-0460">Magnesium</keyword>
<dbReference type="PROSITE" id="PS50943">
    <property type="entry name" value="HTH_CROC1"/>
    <property type="match status" value="1"/>
</dbReference>
<name>A0A7X0KVX3_9MICO</name>
<dbReference type="EMBL" id="JACHML010000001">
    <property type="protein sequence ID" value="MBB6392701.1"/>
    <property type="molecule type" value="Genomic_DNA"/>
</dbReference>
<sequence length="152" mass="15943">MAESVAGSLRERRRVAGMSQRDLARASGVAQPNIAAYESGRRAPSVQTLAKLDAGLSTLTLERVRSFRSQILEAAARHRLADVRVFGSVARGEATAGSDLDLLVHPGIDASLFDLAAFMVDVEAILGVSVDVVSDASDGRVADLGRAEAIAL</sequence>
<feature type="region of interest" description="Disordered" evidence="10">
    <location>
        <begin position="1"/>
        <end position="24"/>
    </location>
</feature>
<keyword evidence="2" id="KW-1277">Toxin-antitoxin system</keyword>
<evidence type="ECO:0000313" key="12">
    <source>
        <dbReference type="EMBL" id="MBB6392701.1"/>
    </source>
</evidence>
<comment type="cofactor">
    <cofactor evidence="1">
        <name>Mg(2+)</name>
        <dbReference type="ChEBI" id="CHEBI:18420"/>
    </cofactor>
</comment>
<protein>
    <submittedName>
        <fullName evidence="12">Putative nucleotidyltransferase</fullName>
    </submittedName>
</protein>
<evidence type="ECO:0000256" key="6">
    <source>
        <dbReference type="ARBA" id="ARBA00022741"/>
    </source>
</evidence>
<evidence type="ECO:0000256" key="8">
    <source>
        <dbReference type="ARBA" id="ARBA00022842"/>
    </source>
</evidence>
<dbReference type="InterPro" id="IPR010982">
    <property type="entry name" value="Lambda_DNA-bd_dom_sf"/>
</dbReference>
<keyword evidence="13" id="KW-1185">Reference proteome</keyword>
<dbReference type="AlphaFoldDB" id="A0A7X0KVX3"/>
<keyword evidence="4" id="KW-0548">Nucleotidyltransferase</keyword>
<evidence type="ECO:0000256" key="3">
    <source>
        <dbReference type="ARBA" id="ARBA00022679"/>
    </source>
</evidence>
<keyword evidence="5" id="KW-0479">Metal-binding</keyword>